<keyword evidence="3" id="KW-1185">Reference proteome</keyword>
<keyword evidence="1" id="KW-0472">Membrane</keyword>
<protein>
    <recommendedName>
        <fullName evidence="4">DUF418 domain-containing protein</fullName>
    </recommendedName>
</protein>
<keyword evidence="1" id="KW-1133">Transmembrane helix</keyword>
<dbReference type="RefSeq" id="WP_062123569.1">
    <property type="nucleotide sequence ID" value="NZ_BAZW01000008.1"/>
</dbReference>
<feature type="transmembrane region" description="Helical" evidence="1">
    <location>
        <begin position="20"/>
        <end position="40"/>
    </location>
</feature>
<feature type="transmembrane region" description="Helical" evidence="1">
    <location>
        <begin position="60"/>
        <end position="86"/>
    </location>
</feature>
<dbReference type="STRING" id="1236989.JCM15548_11519"/>
<dbReference type="PANTHER" id="PTHR30590">
    <property type="entry name" value="INNER MEMBRANE PROTEIN"/>
    <property type="match status" value="1"/>
</dbReference>
<dbReference type="PANTHER" id="PTHR30590:SF2">
    <property type="entry name" value="INNER MEMBRANE PROTEIN"/>
    <property type="match status" value="1"/>
</dbReference>
<proteinExistence type="predicted"/>
<dbReference type="AlphaFoldDB" id="A0A0E9LVQ8"/>
<evidence type="ECO:0000313" key="3">
    <source>
        <dbReference type="Proteomes" id="UP000032900"/>
    </source>
</evidence>
<feature type="transmembrane region" description="Helical" evidence="1">
    <location>
        <begin position="122"/>
        <end position="137"/>
    </location>
</feature>
<sequence>MSPHFNPTVPGQRIQILDTLRGFAIFGILMVNMLWMSAPVGISLTDYSLWNSPTDRTVEFLISFLFEGKFYVLFSMLFGYGFWLFLQKTNNGASPVKVYAWRLILLILFGAAHIVLLWPGDILFIYGFLGLFLLLFRNKSNRGLFKWALALLIIPLVLLTGLALLFHLGMSNPHAAEAIESAMEDQNAVFVALIENALKIYPTGTFSEIVSIRLEEYTTLLTGAIIMFYP</sequence>
<evidence type="ECO:0000256" key="1">
    <source>
        <dbReference type="SAM" id="Phobius"/>
    </source>
</evidence>
<comment type="caution">
    <text evidence="2">The sequence shown here is derived from an EMBL/GenBank/DDBJ whole genome shotgun (WGS) entry which is preliminary data.</text>
</comment>
<dbReference type="EMBL" id="BAZW01000008">
    <property type="protein sequence ID" value="GAO29344.1"/>
    <property type="molecule type" value="Genomic_DNA"/>
</dbReference>
<dbReference type="Proteomes" id="UP000032900">
    <property type="component" value="Unassembled WGS sequence"/>
</dbReference>
<reference evidence="2 3" key="1">
    <citation type="journal article" date="2015" name="Microbes Environ.">
        <title>Distribution and evolution of nitrogen fixation genes in the phylum bacteroidetes.</title>
        <authorList>
            <person name="Inoue J."/>
            <person name="Oshima K."/>
            <person name="Suda W."/>
            <person name="Sakamoto M."/>
            <person name="Iino T."/>
            <person name="Noda S."/>
            <person name="Hongoh Y."/>
            <person name="Hattori M."/>
            <person name="Ohkuma M."/>
        </authorList>
    </citation>
    <scope>NUCLEOTIDE SEQUENCE [LARGE SCALE GENOMIC DNA]</scope>
    <source>
        <strain evidence="2">JCM 15548</strain>
    </source>
</reference>
<keyword evidence="1" id="KW-0812">Transmembrane</keyword>
<dbReference type="OrthoDB" id="9807744at2"/>
<name>A0A0E9LVQ8_9BACT</name>
<feature type="transmembrane region" description="Helical" evidence="1">
    <location>
        <begin position="98"/>
        <end position="116"/>
    </location>
</feature>
<dbReference type="InterPro" id="IPR052529">
    <property type="entry name" value="Bact_Transport_Assoc"/>
</dbReference>
<feature type="transmembrane region" description="Helical" evidence="1">
    <location>
        <begin position="149"/>
        <end position="170"/>
    </location>
</feature>
<accession>A0A0E9LVQ8</accession>
<evidence type="ECO:0008006" key="4">
    <source>
        <dbReference type="Google" id="ProtNLM"/>
    </source>
</evidence>
<gene>
    <name evidence="2" type="ORF">JCM15548_11519</name>
</gene>
<evidence type="ECO:0000313" key="2">
    <source>
        <dbReference type="EMBL" id="GAO29344.1"/>
    </source>
</evidence>
<organism evidence="2 3">
    <name type="scientific">Geofilum rubicundum JCM 15548</name>
    <dbReference type="NCBI Taxonomy" id="1236989"/>
    <lineage>
        <taxon>Bacteria</taxon>
        <taxon>Pseudomonadati</taxon>
        <taxon>Bacteroidota</taxon>
        <taxon>Bacteroidia</taxon>
        <taxon>Marinilabiliales</taxon>
        <taxon>Marinilabiliaceae</taxon>
        <taxon>Geofilum</taxon>
    </lineage>
</organism>